<dbReference type="OMA" id="GCAQRSP"/>
<protein>
    <submittedName>
        <fullName evidence="2">Uncharacterized protein</fullName>
    </submittedName>
</protein>
<reference evidence="2" key="2">
    <citation type="submission" date="2018-04" db="EMBL/GenBank/DDBJ databases">
        <title>OnivRS2 (Oryza nivara Reference Sequence Version 2).</title>
        <authorList>
            <person name="Zhang J."/>
            <person name="Kudrna D."/>
            <person name="Lee S."/>
            <person name="Talag J."/>
            <person name="Rajasekar S."/>
            <person name="Welchert J."/>
            <person name="Hsing Y.-I."/>
            <person name="Wing R.A."/>
        </authorList>
    </citation>
    <scope>NUCLEOTIDE SEQUENCE [LARGE SCALE GENOMIC DNA]</scope>
    <source>
        <strain evidence="2">SL10</strain>
    </source>
</reference>
<organism evidence="2">
    <name type="scientific">Oryza nivara</name>
    <name type="common">Indian wild rice</name>
    <name type="synonym">Oryza sativa f. spontanea</name>
    <dbReference type="NCBI Taxonomy" id="4536"/>
    <lineage>
        <taxon>Eukaryota</taxon>
        <taxon>Viridiplantae</taxon>
        <taxon>Streptophyta</taxon>
        <taxon>Embryophyta</taxon>
        <taxon>Tracheophyta</taxon>
        <taxon>Spermatophyta</taxon>
        <taxon>Magnoliopsida</taxon>
        <taxon>Liliopsida</taxon>
        <taxon>Poales</taxon>
        <taxon>Poaceae</taxon>
        <taxon>BOP clade</taxon>
        <taxon>Oryzoideae</taxon>
        <taxon>Oryzeae</taxon>
        <taxon>Oryzinae</taxon>
        <taxon>Oryza</taxon>
    </lineage>
</organism>
<keyword evidence="3" id="KW-1185">Reference proteome</keyword>
<dbReference type="Gramene" id="ONIVA03G22100.1">
    <property type="protein sequence ID" value="ONIVA03G22100.1"/>
    <property type="gene ID" value="ONIVA03G22100"/>
</dbReference>
<dbReference type="EnsemblPlants" id="ONIVA03G22100.1">
    <property type="protein sequence ID" value="ONIVA03G22100.1"/>
    <property type="gene ID" value="ONIVA03G22100"/>
</dbReference>
<evidence type="ECO:0000256" key="1">
    <source>
        <dbReference type="SAM" id="MobiDB-lite"/>
    </source>
</evidence>
<feature type="compositionally biased region" description="Basic and acidic residues" evidence="1">
    <location>
        <begin position="49"/>
        <end position="58"/>
    </location>
</feature>
<feature type="compositionally biased region" description="Gly residues" evidence="1">
    <location>
        <begin position="1"/>
        <end position="12"/>
    </location>
</feature>
<dbReference type="HOGENOM" id="CLU_1211457_0_0_1"/>
<accession>A0A0E0GNQ2</accession>
<dbReference type="AlphaFoldDB" id="A0A0E0GNQ2"/>
<evidence type="ECO:0000313" key="3">
    <source>
        <dbReference type="Proteomes" id="UP000006591"/>
    </source>
</evidence>
<proteinExistence type="predicted"/>
<evidence type="ECO:0000313" key="2">
    <source>
        <dbReference type="EnsemblPlants" id="ONIVA03G22100.1"/>
    </source>
</evidence>
<sequence length="229" mass="23078">MVVGRARGGGGCAAERRRLLGGRGVAAAMQPRGGDGRAARGGGGQPARAHLDREEARGGRGGCAQRSPDEGDAAEEQQCERWGGADGGASTPAISNGRPAMPPPPSPSSHPPRHRQSQSVARMVAAGLSLLAHSHGSQGTNKVGALGLAAGRDTGDFGRKPSPFRADSGDALEHHRNPAGGIVVASLPSMVESLGENHTLVSRVADGGTISIETLLNASFGGLSSQTPV</sequence>
<name>A0A0E0GNQ2_ORYNI</name>
<reference evidence="2" key="1">
    <citation type="submission" date="2015-04" db="UniProtKB">
        <authorList>
            <consortium name="EnsemblPlants"/>
        </authorList>
    </citation>
    <scope>IDENTIFICATION</scope>
    <source>
        <strain evidence="2">SL10</strain>
    </source>
</reference>
<feature type="compositionally biased region" description="Pro residues" evidence="1">
    <location>
        <begin position="100"/>
        <end position="110"/>
    </location>
</feature>
<dbReference type="Proteomes" id="UP000006591">
    <property type="component" value="Chromosome 3"/>
</dbReference>
<feature type="region of interest" description="Disordered" evidence="1">
    <location>
        <begin position="1"/>
        <end position="120"/>
    </location>
</feature>